<organism evidence="7 8">
    <name type="scientific">Mariprofundus erugo</name>
    <dbReference type="NCBI Taxonomy" id="2528639"/>
    <lineage>
        <taxon>Bacteria</taxon>
        <taxon>Pseudomonadati</taxon>
        <taxon>Pseudomonadota</taxon>
        <taxon>Candidatius Mariprofundia</taxon>
        <taxon>Mariprofundales</taxon>
        <taxon>Mariprofundaceae</taxon>
        <taxon>Mariprofundus</taxon>
    </lineage>
</organism>
<dbReference type="NCBIfam" id="TIGR00401">
    <property type="entry name" value="msrA"/>
    <property type="match status" value="1"/>
</dbReference>
<feature type="chain" id="PRO_5024313345" description="Peptide methionine sulfoxide reductase MsrA" evidence="5">
    <location>
        <begin position="22"/>
        <end position="197"/>
    </location>
</feature>
<evidence type="ECO:0000313" key="8">
    <source>
        <dbReference type="Proteomes" id="UP000306585"/>
    </source>
</evidence>
<dbReference type="PANTHER" id="PTHR43774:SF1">
    <property type="entry name" value="PEPTIDE METHIONINE SULFOXIDE REDUCTASE MSRA 2"/>
    <property type="match status" value="1"/>
</dbReference>
<comment type="catalytic activity">
    <reaction evidence="3 4">
        <text>[thioredoxin]-disulfide + L-methionine + H2O = L-methionine (S)-S-oxide + [thioredoxin]-dithiol</text>
        <dbReference type="Rhea" id="RHEA:19993"/>
        <dbReference type="Rhea" id="RHEA-COMP:10698"/>
        <dbReference type="Rhea" id="RHEA-COMP:10700"/>
        <dbReference type="ChEBI" id="CHEBI:15377"/>
        <dbReference type="ChEBI" id="CHEBI:29950"/>
        <dbReference type="ChEBI" id="CHEBI:50058"/>
        <dbReference type="ChEBI" id="CHEBI:57844"/>
        <dbReference type="ChEBI" id="CHEBI:58772"/>
        <dbReference type="EC" id="1.8.4.11"/>
    </reaction>
</comment>
<name>A0A5R9GN46_9PROT</name>
<comment type="catalytic activity">
    <reaction evidence="2 4">
        <text>L-methionyl-[protein] + [thioredoxin]-disulfide + H2O = L-methionyl-(S)-S-oxide-[protein] + [thioredoxin]-dithiol</text>
        <dbReference type="Rhea" id="RHEA:14217"/>
        <dbReference type="Rhea" id="RHEA-COMP:10698"/>
        <dbReference type="Rhea" id="RHEA-COMP:10700"/>
        <dbReference type="Rhea" id="RHEA-COMP:12313"/>
        <dbReference type="Rhea" id="RHEA-COMP:12315"/>
        <dbReference type="ChEBI" id="CHEBI:15377"/>
        <dbReference type="ChEBI" id="CHEBI:16044"/>
        <dbReference type="ChEBI" id="CHEBI:29950"/>
        <dbReference type="ChEBI" id="CHEBI:44120"/>
        <dbReference type="ChEBI" id="CHEBI:50058"/>
        <dbReference type="EC" id="1.8.4.11"/>
    </reaction>
</comment>
<evidence type="ECO:0000259" key="6">
    <source>
        <dbReference type="Pfam" id="PF01625"/>
    </source>
</evidence>
<evidence type="ECO:0000313" key="7">
    <source>
        <dbReference type="EMBL" id="TLS67058.1"/>
    </source>
</evidence>
<evidence type="ECO:0000256" key="4">
    <source>
        <dbReference type="HAMAP-Rule" id="MF_01401"/>
    </source>
</evidence>
<comment type="similarity">
    <text evidence="4">Belongs to the MsrA Met sulfoxide reductase family.</text>
</comment>
<dbReference type="EMBL" id="VBRY01000007">
    <property type="protein sequence ID" value="TLS67058.1"/>
    <property type="molecule type" value="Genomic_DNA"/>
</dbReference>
<evidence type="ECO:0000256" key="1">
    <source>
        <dbReference type="ARBA" id="ARBA00023002"/>
    </source>
</evidence>
<keyword evidence="1 4" id="KW-0560">Oxidoreductase</keyword>
<keyword evidence="8" id="KW-1185">Reference proteome</keyword>
<evidence type="ECO:0000256" key="5">
    <source>
        <dbReference type="SAM" id="SignalP"/>
    </source>
</evidence>
<dbReference type="InterPro" id="IPR002569">
    <property type="entry name" value="Met_Sox_Rdtase_MsrA_dom"/>
</dbReference>
<dbReference type="GO" id="GO:0008113">
    <property type="term" value="F:peptide-methionine (S)-S-oxide reductase activity"/>
    <property type="evidence" value="ECO:0007669"/>
    <property type="project" value="UniProtKB-UniRule"/>
</dbReference>
<feature type="signal peptide" evidence="5">
    <location>
        <begin position="1"/>
        <end position="21"/>
    </location>
</feature>
<dbReference type="HAMAP" id="MF_01401">
    <property type="entry name" value="MsrA"/>
    <property type="match status" value="1"/>
</dbReference>
<keyword evidence="5" id="KW-0732">Signal</keyword>
<evidence type="ECO:0000256" key="2">
    <source>
        <dbReference type="ARBA" id="ARBA00047806"/>
    </source>
</evidence>
<dbReference type="AlphaFoldDB" id="A0A5R9GN46"/>
<dbReference type="InterPro" id="IPR036509">
    <property type="entry name" value="Met_Sox_Rdtase_MsrA_sf"/>
</dbReference>
<feature type="active site" evidence="4">
    <location>
        <position position="33"/>
    </location>
</feature>
<dbReference type="EC" id="1.8.4.11" evidence="4"/>
<protein>
    <recommendedName>
        <fullName evidence="4">Peptide methionine sulfoxide reductase MsrA</fullName>
        <shortName evidence="4">Protein-methionine-S-oxide reductase</shortName>
        <ecNumber evidence="4">1.8.4.11</ecNumber>
    </recommendedName>
    <alternativeName>
        <fullName evidence="4">Peptide-methionine (S)-S-oxide reductase</fullName>
        <shortName evidence="4">Peptide Met(O) reductase</shortName>
    </alternativeName>
</protein>
<dbReference type="PANTHER" id="PTHR43774">
    <property type="entry name" value="PEPTIDE METHIONINE SULFOXIDE REDUCTASE"/>
    <property type="match status" value="1"/>
</dbReference>
<dbReference type="Gene3D" id="3.30.1060.10">
    <property type="entry name" value="Peptide methionine sulphoxide reductase MsrA"/>
    <property type="match status" value="1"/>
</dbReference>
<sequence length="197" mass="22300">MKILTLCCTIIMMTAAGSAVAAEREHATFAAGCFWCMEHPFDELPGVISTTSGYIGGHSEHPTYEEVSAGGSGHAESVDVLFDPAIISYQKLLEVYWRNSDPTTPNRQFCDIGTQYRPAIFYHGEQQRKLAEASKQELQQHKPFPAAIVTEITAAGPFWPAEAYHQDFYLKNPLRYKFYRYNCGRDQRLQQLWGKQP</sequence>
<comment type="caution">
    <text evidence="7">The sequence shown here is derived from an EMBL/GenBank/DDBJ whole genome shotgun (WGS) entry which is preliminary data.</text>
</comment>
<proteinExistence type="inferred from homology"/>
<feature type="domain" description="Peptide methionine sulphoxide reductase MsrA" evidence="6">
    <location>
        <begin position="27"/>
        <end position="177"/>
    </location>
</feature>
<accession>A0A5R9GN46</accession>
<comment type="function">
    <text evidence="4">Has an important function as a repair enzyme for proteins that have been inactivated by oxidation. Catalyzes the reversible oxidation-reduction of methionine sulfoxide in proteins to methionine.</text>
</comment>
<reference evidence="7 8" key="1">
    <citation type="journal article" date="2019" name="Appl. Environ. Microbiol.">
        <title>Environmental Evidence and Genomic Insight of Iron-oxidizing Bacteria Preference Towards More Corrosion Resistant Stainless Steel at Higher Salinities.</title>
        <authorList>
            <person name="Garrison C.E."/>
            <person name="Price K.A."/>
            <person name="Field E.K."/>
        </authorList>
    </citation>
    <scope>NUCLEOTIDE SEQUENCE [LARGE SCALE GENOMIC DNA]</scope>
    <source>
        <strain evidence="7 8">P3</strain>
    </source>
</reference>
<evidence type="ECO:0000256" key="3">
    <source>
        <dbReference type="ARBA" id="ARBA00048782"/>
    </source>
</evidence>
<dbReference type="Pfam" id="PF01625">
    <property type="entry name" value="PMSR"/>
    <property type="match status" value="1"/>
</dbReference>
<dbReference type="RefSeq" id="WP_138239449.1">
    <property type="nucleotide sequence ID" value="NZ_VBRY01000007.1"/>
</dbReference>
<dbReference type="GO" id="GO:0033744">
    <property type="term" value="F:L-methionine:thioredoxin-disulfide S-oxidoreductase activity"/>
    <property type="evidence" value="ECO:0007669"/>
    <property type="project" value="RHEA"/>
</dbReference>
<dbReference type="Proteomes" id="UP000306585">
    <property type="component" value="Unassembled WGS sequence"/>
</dbReference>
<gene>
    <name evidence="4 7" type="primary">msrA</name>
    <name evidence="7" type="ORF">FEF65_08925</name>
</gene>
<dbReference type="SUPFAM" id="SSF55068">
    <property type="entry name" value="Peptide methionine sulfoxide reductase"/>
    <property type="match status" value="1"/>
</dbReference>